<dbReference type="Proteomes" id="UP000195326">
    <property type="component" value="Unassembled WGS sequence"/>
</dbReference>
<evidence type="ECO:0000259" key="4">
    <source>
        <dbReference type="PROSITE" id="PS50995"/>
    </source>
</evidence>
<dbReference type="EMBL" id="NFKK01000014">
    <property type="protein sequence ID" value="OUP52030.1"/>
    <property type="molecule type" value="Genomic_DNA"/>
</dbReference>
<keyword evidence="3" id="KW-0804">Transcription</keyword>
<dbReference type="PANTHER" id="PTHR42756:SF1">
    <property type="entry name" value="TRANSCRIPTIONAL REPRESSOR OF EMRAB OPERON"/>
    <property type="match status" value="1"/>
</dbReference>
<dbReference type="Gene3D" id="1.10.10.10">
    <property type="entry name" value="Winged helix-like DNA-binding domain superfamily/Winged helix DNA-binding domain"/>
    <property type="match status" value="1"/>
</dbReference>
<dbReference type="STRING" id="501571.GCA_900143195_00113"/>
<comment type="caution">
    <text evidence="5">The sequence shown here is derived from an EMBL/GenBank/DDBJ whole genome shotgun (WGS) entry which is preliminary data.</text>
</comment>
<dbReference type="SMART" id="SM00347">
    <property type="entry name" value="HTH_MARR"/>
    <property type="match status" value="1"/>
</dbReference>
<dbReference type="PROSITE" id="PS50995">
    <property type="entry name" value="HTH_MARR_2"/>
    <property type="match status" value="1"/>
</dbReference>
<dbReference type="InterPro" id="IPR000835">
    <property type="entry name" value="HTH_MarR-typ"/>
</dbReference>
<protein>
    <recommendedName>
        <fullName evidence="4">HTH marR-type domain-containing protein</fullName>
    </recommendedName>
</protein>
<evidence type="ECO:0000256" key="1">
    <source>
        <dbReference type="ARBA" id="ARBA00023015"/>
    </source>
</evidence>
<dbReference type="SUPFAM" id="SSF46785">
    <property type="entry name" value="Winged helix' DNA-binding domain"/>
    <property type="match status" value="1"/>
</dbReference>
<reference evidence="7 8" key="1">
    <citation type="submission" date="2017-04" db="EMBL/GenBank/DDBJ databases">
        <title>Function of individual gut microbiota members based on whole genome sequencing of pure cultures obtained from chicken caecum.</title>
        <authorList>
            <person name="Medvecky M."/>
            <person name="Cejkova D."/>
            <person name="Polansky O."/>
            <person name="Karasova D."/>
            <person name="Kubasova T."/>
            <person name="Cizek A."/>
            <person name="Rychlik I."/>
        </authorList>
    </citation>
    <scope>NUCLEOTIDE SEQUENCE [LARGE SCALE GENOMIC DNA]</scope>
    <source>
        <strain evidence="7">An179</strain>
        <strain evidence="8">An180</strain>
    </source>
</reference>
<dbReference type="Pfam" id="PF01047">
    <property type="entry name" value="MarR"/>
    <property type="match status" value="1"/>
</dbReference>
<proteinExistence type="predicted"/>
<dbReference type="InterPro" id="IPR036390">
    <property type="entry name" value="WH_DNA-bd_sf"/>
</dbReference>
<keyword evidence="1" id="KW-0805">Transcription regulation</keyword>
<dbReference type="PANTHER" id="PTHR42756">
    <property type="entry name" value="TRANSCRIPTIONAL REGULATOR, MARR"/>
    <property type="match status" value="1"/>
</dbReference>
<dbReference type="InterPro" id="IPR036388">
    <property type="entry name" value="WH-like_DNA-bd_sf"/>
</dbReference>
<evidence type="ECO:0000313" key="7">
    <source>
        <dbReference type="Proteomes" id="UP000195326"/>
    </source>
</evidence>
<evidence type="ECO:0000313" key="8">
    <source>
        <dbReference type="Proteomes" id="UP000195897"/>
    </source>
</evidence>
<sequence length="143" mass="16679">MIHPIGVIRRGEQSFVRERLKEYDLVPVEAFALRMIASLDGCNQDTLCTRLEIDKGRVAKLLAGLENAGQITRTVNENNKREKLVRLTERGQEALQYVNETLDEWNRMCMQGFTEEEWTQFFTFLHRIADNVAHSRKEGWPKL</sequence>
<dbReference type="EMBL" id="NFKL01000005">
    <property type="protein sequence ID" value="OUP59663.1"/>
    <property type="molecule type" value="Genomic_DNA"/>
</dbReference>
<dbReference type="RefSeq" id="WP_087373843.1">
    <property type="nucleotide sequence ID" value="NZ_NFKK01000014.1"/>
</dbReference>
<evidence type="ECO:0000313" key="5">
    <source>
        <dbReference type="EMBL" id="OUP52030.1"/>
    </source>
</evidence>
<keyword evidence="2" id="KW-0238">DNA-binding</keyword>
<name>A0A1Y4L809_9FIRM</name>
<dbReference type="GO" id="GO:0003677">
    <property type="term" value="F:DNA binding"/>
    <property type="evidence" value="ECO:0007669"/>
    <property type="project" value="UniProtKB-KW"/>
</dbReference>
<dbReference type="GO" id="GO:0003700">
    <property type="term" value="F:DNA-binding transcription factor activity"/>
    <property type="evidence" value="ECO:0007669"/>
    <property type="project" value="InterPro"/>
</dbReference>
<dbReference type="Proteomes" id="UP000195897">
    <property type="component" value="Unassembled WGS sequence"/>
</dbReference>
<organism evidence="5 8">
    <name type="scientific">Butyricicoccus pullicaecorum</name>
    <dbReference type="NCBI Taxonomy" id="501571"/>
    <lineage>
        <taxon>Bacteria</taxon>
        <taxon>Bacillati</taxon>
        <taxon>Bacillota</taxon>
        <taxon>Clostridia</taxon>
        <taxon>Eubacteriales</taxon>
        <taxon>Butyricicoccaceae</taxon>
        <taxon>Butyricicoccus</taxon>
    </lineage>
</organism>
<evidence type="ECO:0000256" key="3">
    <source>
        <dbReference type="ARBA" id="ARBA00023163"/>
    </source>
</evidence>
<evidence type="ECO:0000256" key="2">
    <source>
        <dbReference type="ARBA" id="ARBA00023125"/>
    </source>
</evidence>
<gene>
    <name evidence="6" type="ORF">B5F15_04385</name>
    <name evidence="5" type="ORF">B5F17_11050</name>
</gene>
<accession>A0A1Y4L809</accession>
<reference evidence="5" key="2">
    <citation type="journal article" date="2018" name="BMC Genomics">
        <title>Whole genome sequencing and function prediction of 133 gut anaerobes isolated from chicken caecum in pure cultures.</title>
        <authorList>
            <person name="Medvecky M."/>
            <person name="Cejkova D."/>
            <person name="Polansky O."/>
            <person name="Karasova D."/>
            <person name="Kubasova T."/>
            <person name="Cizek A."/>
            <person name="Rychlik I."/>
        </authorList>
    </citation>
    <scope>NUCLEOTIDE SEQUENCE</scope>
    <source>
        <strain evidence="6">An179</strain>
        <strain evidence="5">An180</strain>
    </source>
</reference>
<evidence type="ECO:0000313" key="6">
    <source>
        <dbReference type="EMBL" id="OUP59663.1"/>
    </source>
</evidence>
<feature type="domain" description="HTH marR-type" evidence="4">
    <location>
        <begin position="1"/>
        <end position="130"/>
    </location>
</feature>
<dbReference type="PRINTS" id="PR00598">
    <property type="entry name" value="HTHMARR"/>
</dbReference>
<dbReference type="AlphaFoldDB" id="A0A1Y4L809"/>